<protein>
    <recommendedName>
        <fullName evidence="10">Sodium/calcium exchanger membrane region domain-containing protein</fullName>
    </recommendedName>
</protein>
<feature type="transmembrane region" description="Helical" evidence="9">
    <location>
        <begin position="429"/>
        <end position="447"/>
    </location>
</feature>
<comment type="subcellular location">
    <subcellularLocation>
        <location evidence="1">Endomembrane system</location>
        <topology evidence="1">Multi-pass membrane protein</topology>
    </subcellularLocation>
</comment>
<dbReference type="EMBL" id="KN880453">
    <property type="protein sequence ID" value="KIY71493.1"/>
    <property type="molecule type" value="Genomic_DNA"/>
</dbReference>
<dbReference type="Proteomes" id="UP000054007">
    <property type="component" value="Unassembled WGS sequence"/>
</dbReference>
<keyword evidence="4 9" id="KW-0812">Transmembrane</keyword>
<feature type="transmembrane region" description="Helical" evidence="9">
    <location>
        <begin position="494"/>
        <end position="513"/>
    </location>
</feature>
<evidence type="ECO:0000256" key="1">
    <source>
        <dbReference type="ARBA" id="ARBA00004127"/>
    </source>
</evidence>
<dbReference type="GO" id="GO:0012505">
    <property type="term" value="C:endomembrane system"/>
    <property type="evidence" value="ECO:0007669"/>
    <property type="project" value="UniProtKB-SubCell"/>
</dbReference>
<dbReference type="PANTHER" id="PTHR31503:SF20">
    <property type="entry name" value="CA(2+)_H(+) EXCHANGER, PUTATIVE (EUROFUNG)-RELATED"/>
    <property type="match status" value="1"/>
</dbReference>
<feature type="transmembrane region" description="Helical" evidence="9">
    <location>
        <begin position="181"/>
        <end position="200"/>
    </location>
</feature>
<keyword evidence="6" id="KW-0406">Ion transport</keyword>
<evidence type="ECO:0000313" key="12">
    <source>
        <dbReference type="Proteomes" id="UP000054007"/>
    </source>
</evidence>
<keyword evidence="5 9" id="KW-1133">Transmembrane helix</keyword>
<feature type="transmembrane region" description="Helical" evidence="9">
    <location>
        <begin position="247"/>
        <end position="265"/>
    </location>
</feature>
<evidence type="ECO:0000256" key="6">
    <source>
        <dbReference type="ARBA" id="ARBA00023065"/>
    </source>
</evidence>
<dbReference type="Gene3D" id="1.20.1420.30">
    <property type="entry name" value="NCX, central ion-binding region"/>
    <property type="match status" value="2"/>
</dbReference>
<keyword evidence="7 9" id="KW-0472">Membrane</keyword>
<evidence type="ECO:0000256" key="9">
    <source>
        <dbReference type="SAM" id="Phobius"/>
    </source>
</evidence>
<evidence type="ECO:0000256" key="4">
    <source>
        <dbReference type="ARBA" id="ARBA00022692"/>
    </source>
</evidence>
<name>A0A0D7BLR0_9AGAR</name>
<dbReference type="GO" id="GO:0000329">
    <property type="term" value="C:fungal-type vacuole membrane"/>
    <property type="evidence" value="ECO:0007669"/>
    <property type="project" value="TreeGrafter"/>
</dbReference>
<evidence type="ECO:0000256" key="7">
    <source>
        <dbReference type="ARBA" id="ARBA00023136"/>
    </source>
</evidence>
<dbReference type="STRING" id="1314674.A0A0D7BLR0"/>
<feature type="domain" description="Sodium/calcium exchanger membrane region" evidence="10">
    <location>
        <begin position="435"/>
        <end position="526"/>
    </location>
</feature>
<proteinExistence type="inferred from homology"/>
<dbReference type="InterPro" id="IPR004837">
    <property type="entry name" value="NaCa_Exmemb"/>
</dbReference>
<reference evidence="11 12" key="1">
    <citation type="journal article" date="2015" name="Fungal Genet. Biol.">
        <title>Evolution of novel wood decay mechanisms in Agaricales revealed by the genome sequences of Fistulina hepatica and Cylindrobasidium torrendii.</title>
        <authorList>
            <person name="Floudas D."/>
            <person name="Held B.W."/>
            <person name="Riley R."/>
            <person name="Nagy L.G."/>
            <person name="Koehler G."/>
            <person name="Ransdell A.S."/>
            <person name="Younus H."/>
            <person name="Chow J."/>
            <person name="Chiniquy J."/>
            <person name="Lipzen A."/>
            <person name="Tritt A."/>
            <person name="Sun H."/>
            <person name="Haridas S."/>
            <person name="LaButti K."/>
            <person name="Ohm R.A."/>
            <person name="Kues U."/>
            <person name="Blanchette R.A."/>
            <person name="Grigoriev I.V."/>
            <person name="Minto R.E."/>
            <person name="Hibbett D.S."/>
        </authorList>
    </citation>
    <scope>NUCLEOTIDE SEQUENCE [LARGE SCALE GENOMIC DNA]</scope>
    <source>
        <strain evidence="11 12">FP15055 ss-10</strain>
    </source>
</reference>
<feature type="transmembrane region" description="Helical" evidence="9">
    <location>
        <begin position="285"/>
        <end position="306"/>
    </location>
</feature>
<dbReference type="InterPro" id="IPR004713">
    <property type="entry name" value="CaH_exchang"/>
</dbReference>
<feature type="transmembrane region" description="Helical" evidence="9">
    <location>
        <begin position="120"/>
        <end position="138"/>
    </location>
</feature>
<evidence type="ECO:0000256" key="8">
    <source>
        <dbReference type="SAM" id="MobiDB-lite"/>
    </source>
</evidence>
<dbReference type="AlphaFoldDB" id="A0A0D7BLR0"/>
<sequence>MEHRSCFVTSRLKVAQTRRPFSRPSILGRIASGLPSFLHLLSLSLNQSLVAVMHTAQPPFSTDQSEPVIFPAPTFKASESSTHLFDNGPNDSRALPLYSVKLEPRRPSLMQRTFKGWRIVLFRWLNILILLIPIAWILDQALEKAEIWVFAFSLLGLIPLMSLHEIITIELVARWGGSKSGLISATMSNMVEIVVSAVALRKCELRVVQTTLIGSMLSRVLLVLGLCFFVGGVRFTEQNYDPTANSMNLSLLGLAVGALLIPEVYHFSLSYTEDVRLPASQKQSILQMSHSVSLVLMFTYIAYLAFQLWSHRHLYHDKPSPSSKHRQSVLMAPLKLWRTNSTDKRSSPKPNASSYSFTSPDLGFTSSETHRHEASPPYAVRLVDGFQSIPLERGKNMSGSTLSGSPEIIHEEHYRQSEVMHPHSKEPRLSVFLTLLLLAVVTVAVTFTADWLVETMDTVSATISKEWVGLILLPAVGSLAECATAFNTSYKDKLTFSISVAVGSTIQTALFVMPCVLTQTHIHQQARPLSRKGAIILRNSDSRRGSRCAGVSRIHLFGGGRHQETTGGVWRLGDAMGGNDVLYKLRKRKGTSVS</sequence>
<feature type="domain" description="Sodium/calcium exchanger membrane region" evidence="10">
    <location>
        <begin position="147"/>
        <end position="309"/>
    </location>
</feature>
<gene>
    <name evidence="11" type="ORF">CYLTODRAFT_116447</name>
</gene>
<dbReference type="InterPro" id="IPR044880">
    <property type="entry name" value="NCX_ion-bd_dom_sf"/>
</dbReference>
<feature type="transmembrane region" description="Helical" evidence="9">
    <location>
        <begin position="150"/>
        <end position="169"/>
    </location>
</feature>
<evidence type="ECO:0000256" key="5">
    <source>
        <dbReference type="ARBA" id="ARBA00022989"/>
    </source>
</evidence>
<keyword evidence="12" id="KW-1185">Reference proteome</keyword>
<evidence type="ECO:0000256" key="2">
    <source>
        <dbReference type="ARBA" id="ARBA00008170"/>
    </source>
</evidence>
<accession>A0A0D7BLR0</accession>
<comment type="similarity">
    <text evidence="2">Belongs to the Ca(2+):cation antiporter (CaCA) (TC 2.A.19) family.</text>
</comment>
<dbReference type="Pfam" id="PF01699">
    <property type="entry name" value="Na_Ca_ex"/>
    <property type="match status" value="2"/>
</dbReference>
<dbReference type="PANTHER" id="PTHR31503">
    <property type="entry name" value="VACUOLAR CALCIUM ION TRANSPORTER"/>
    <property type="match status" value="1"/>
</dbReference>
<dbReference type="GO" id="GO:0015369">
    <property type="term" value="F:calcium:proton antiporter activity"/>
    <property type="evidence" value="ECO:0007669"/>
    <property type="project" value="TreeGrafter"/>
</dbReference>
<evidence type="ECO:0000256" key="3">
    <source>
        <dbReference type="ARBA" id="ARBA00022448"/>
    </source>
</evidence>
<feature type="compositionally biased region" description="Polar residues" evidence="8">
    <location>
        <begin position="348"/>
        <end position="360"/>
    </location>
</feature>
<feature type="region of interest" description="Disordered" evidence="8">
    <location>
        <begin position="340"/>
        <end position="360"/>
    </location>
</feature>
<organism evidence="11 12">
    <name type="scientific">Cylindrobasidium torrendii FP15055 ss-10</name>
    <dbReference type="NCBI Taxonomy" id="1314674"/>
    <lineage>
        <taxon>Eukaryota</taxon>
        <taxon>Fungi</taxon>
        <taxon>Dikarya</taxon>
        <taxon>Basidiomycota</taxon>
        <taxon>Agaricomycotina</taxon>
        <taxon>Agaricomycetes</taxon>
        <taxon>Agaricomycetidae</taxon>
        <taxon>Agaricales</taxon>
        <taxon>Marasmiineae</taxon>
        <taxon>Physalacriaceae</taxon>
        <taxon>Cylindrobasidium</taxon>
    </lineage>
</organism>
<feature type="transmembrane region" description="Helical" evidence="9">
    <location>
        <begin position="212"/>
        <end position="235"/>
    </location>
</feature>
<dbReference type="OrthoDB" id="1699231at2759"/>
<evidence type="ECO:0000313" key="11">
    <source>
        <dbReference type="EMBL" id="KIY71493.1"/>
    </source>
</evidence>
<keyword evidence="3" id="KW-0813">Transport</keyword>
<evidence type="ECO:0000259" key="10">
    <source>
        <dbReference type="Pfam" id="PF01699"/>
    </source>
</evidence>
<dbReference type="GO" id="GO:0006874">
    <property type="term" value="P:intracellular calcium ion homeostasis"/>
    <property type="evidence" value="ECO:0007669"/>
    <property type="project" value="TreeGrafter"/>
</dbReference>